<dbReference type="Proteomes" id="UP000321907">
    <property type="component" value="Unassembled WGS sequence"/>
</dbReference>
<keyword evidence="2" id="KW-1185">Reference proteome</keyword>
<proteinExistence type="predicted"/>
<dbReference type="OrthoDB" id="1491243at2"/>
<dbReference type="RefSeq" id="WP_147931426.1">
    <property type="nucleotide sequence ID" value="NZ_VOXD01000021.1"/>
</dbReference>
<accession>A0A5C7FMF5</accession>
<comment type="caution">
    <text evidence="1">The sequence shown here is derived from an EMBL/GenBank/DDBJ whole genome shotgun (WGS) entry which is preliminary data.</text>
</comment>
<organism evidence="1 2">
    <name type="scientific">Neolewinella aurantiaca</name>
    <dbReference type="NCBI Taxonomy" id="2602767"/>
    <lineage>
        <taxon>Bacteria</taxon>
        <taxon>Pseudomonadati</taxon>
        <taxon>Bacteroidota</taxon>
        <taxon>Saprospiria</taxon>
        <taxon>Saprospirales</taxon>
        <taxon>Lewinellaceae</taxon>
        <taxon>Neolewinella</taxon>
    </lineage>
</organism>
<gene>
    <name evidence="1" type="ORF">FUA23_14265</name>
</gene>
<sequence>MRLGLITLALFFTAFLAAQNYESRIHYKVKLGDTTQLHQLILLDYSKLLGVALEADAVSIRFQLRSTSEVSVIPTNQLRFLGVFTSGEKGKGGNGTNAPSSELTDLTYEPTALPYNSKGEVKIINLLYATTEWNLNEHFQLGVGLAGPLGILATQRARWSLSPLLHVGVSNKMLYVPVAAVFNDRVPLLGDAHLMLTVGNNRRFLNLGTGVLYDNSVEDGTAWGHRMAFGARLSDRWTVYSEALMILTKERRFRERNVILLPTFNAALRIRKHRWNFGIATVREEGFDFFPPPIPYIGYSYFWGNIRAAPNK</sequence>
<dbReference type="EMBL" id="VOXD01000021">
    <property type="protein sequence ID" value="TXF88626.1"/>
    <property type="molecule type" value="Genomic_DNA"/>
</dbReference>
<reference evidence="1 2" key="1">
    <citation type="submission" date="2019-08" db="EMBL/GenBank/DDBJ databases">
        <title>Lewinella sp. strain SSH13 Genome sequencing and assembly.</title>
        <authorList>
            <person name="Kim I."/>
        </authorList>
    </citation>
    <scope>NUCLEOTIDE SEQUENCE [LARGE SCALE GENOMIC DNA]</scope>
    <source>
        <strain evidence="1 2">SSH13</strain>
    </source>
</reference>
<evidence type="ECO:0000313" key="2">
    <source>
        <dbReference type="Proteomes" id="UP000321907"/>
    </source>
</evidence>
<protein>
    <submittedName>
        <fullName evidence="1">Uncharacterized protein</fullName>
    </submittedName>
</protein>
<dbReference type="AlphaFoldDB" id="A0A5C7FMF5"/>
<evidence type="ECO:0000313" key="1">
    <source>
        <dbReference type="EMBL" id="TXF88626.1"/>
    </source>
</evidence>
<name>A0A5C7FMF5_9BACT</name>